<evidence type="ECO:0000256" key="4">
    <source>
        <dbReference type="SAM" id="Phobius"/>
    </source>
</evidence>
<dbReference type="InterPro" id="IPR013148">
    <property type="entry name" value="Glyco_hydro_32_N"/>
</dbReference>
<dbReference type="RefSeq" id="WP_134297801.1">
    <property type="nucleotide sequence ID" value="NZ_CP038013.1"/>
</dbReference>
<comment type="similarity">
    <text evidence="1">Belongs to the glycosyl hydrolase 32 family.</text>
</comment>
<dbReference type="Pfam" id="PF00251">
    <property type="entry name" value="Glyco_hydro_32N"/>
    <property type="match status" value="1"/>
</dbReference>
<evidence type="ECO:0000313" key="6">
    <source>
        <dbReference type="EMBL" id="QBQ07971.1"/>
    </source>
</evidence>
<dbReference type="KEGG" id="sgq:SGLAD_v1c07720"/>
<evidence type="ECO:0000313" key="7">
    <source>
        <dbReference type="Proteomes" id="UP000294309"/>
    </source>
</evidence>
<accession>A0A4P7AIG0</accession>
<dbReference type="GO" id="GO:0005987">
    <property type="term" value="P:sucrose catabolic process"/>
    <property type="evidence" value="ECO:0007669"/>
    <property type="project" value="TreeGrafter"/>
</dbReference>
<dbReference type="InterPro" id="IPR023296">
    <property type="entry name" value="Glyco_hydro_beta-prop_sf"/>
</dbReference>
<keyword evidence="4" id="KW-0812">Transmembrane</keyword>
<protein>
    <submittedName>
        <fullName evidence="6">Levanbiose-producing levanase</fullName>
    </submittedName>
</protein>
<evidence type="ECO:0000259" key="5">
    <source>
        <dbReference type="Pfam" id="PF00251"/>
    </source>
</evidence>
<dbReference type="SUPFAM" id="SSF75005">
    <property type="entry name" value="Arabinanase/levansucrase/invertase"/>
    <property type="match status" value="1"/>
</dbReference>
<dbReference type="Gene3D" id="2.115.10.20">
    <property type="entry name" value="Glycosyl hydrolase domain, family 43"/>
    <property type="match status" value="1"/>
</dbReference>
<feature type="transmembrane region" description="Helical" evidence="4">
    <location>
        <begin position="5"/>
        <end position="25"/>
    </location>
</feature>
<gene>
    <name evidence="6" type="primary">levB</name>
    <name evidence="6" type="ORF">SGLAD_v1c07720</name>
</gene>
<proteinExistence type="inferred from homology"/>
<keyword evidence="4" id="KW-0472">Membrane</keyword>
<organism evidence="6 7">
    <name type="scientific">Spiroplasma gladiatoris</name>
    <dbReference type="NCBI Taxonomy" id="2143"/>
    <lineage>
        <taxon>Bacteria</taxon>
        <taxon>Bacillati</taxon>
        <taxon>Mycoplasmatota</taxon>
        <taxon>Mollicutes</taxon>
        <taxon>Entomoplasmatales</taxon>
        <taxon>Spiroplasmataceae</taxon>
        <taxon>Spiroplasma</taxon>
    </lineage>
</organism>
<dbReference type="Proteomes" id="UP000294309">
    <property type="component" value="Chromosome"/>
</dbReference>
<keyword evidence="2" id="KW-0378">Hydrolase</keyword>
<dbReference type="AlphaFoldDB" id="A0A4P7AIG0"/>
<keyword evidence="7" id="KW-1185">Reference proteome</keyword>
<dbReference type="PANTHER" id="PTHR42800:SF1">
    <property type="entry name" value="EXOINULINASE INUD (AFU_ORTHOLOGUE AFUA_5G00480)"/>
    <property type="match status" value="1"/>
</dbReference>
<reference evidence="6 7" key="1">
    <citation type="submission" date="2019-03" db="EMBL/GenBank/DDBJ databases">
        <title>Complete genome sequence of Spiroplasma gladiatoris TG-1 (DSM 22552).</title>
        <authorList>
            <person name="Lin Y.-C."/>
            <person name="Chou L."/>
            <person name="Kuo C.-H."/>
        </authorList>
    </citation>
    <scope>NUCLEOTIDE SEQUENCE [LARGE SCALE GENOMIC DNA]</scope>
    <source>
        <strain evidence="6 7">TG-1</strain>
    </source>
</reference>
<dbReference type="PANTHER" id="PTHR42800">
    <property type="entry name" value="EXOINULINASE INUD (AFU_ORTHOLOGUE AFUA_5G00480)"/>
    <property type="match status" value="1"/>
</dbReference>
<sequence>MKIKWIIKVLLAFLIIWNILVLSIFNTSSDPYQRQERYTNQFHIQMDKVGLMNDIQGGFYRDGVWHIYYLYNDQARFDDYGVNKGKWGSSMYHITTTDWVHWNYVGIALKNDATDYNDVSSGTVFEDKNNSFGYGSDAIIAMTSTFGKNEQNILGFYSTDGGYSFSAIKQTPIINYREEIENPGDFRDPYFFEIDNKYVMYLAQNDSFGVWVSDNPTEGYKKTGKYVAKHPMLECPNLFEMKVSDSNEKKWVLFYCGNGSWGPDADNFSSGTYYVVGTINKNFVFKPDENQETKRLDFGTDFYAAKFMTKNTTNRNIDELISTAWVGNWNYIYNAPDDGRIGAMSLARKLVLKKTNNNYSIESSIFGFKDFLETKKIQSYNTNNFTENGGTYKLSLNFDKKVNNKIDLEIKDSIYELKFHINYETNSIDFKRTTNYERLVDSVEFNLSRSLKFDSDKISNNFEVYLDKTVIEIKLSNYYTFTFLKFNSAKKDEKLNFNSSINTDFNYSIIDLKNTIIN</sequence>
<evidence type="ECO:0000256" key="3">
    <source>
        <dbReference type="ARBA" id="ARBA00023295"/>
    </source>
</evidence>
<dbReference type="InterPro" id="IPR001362">
    <property type="entry name" value="Glyco_hydro_32"/>
</dbReference>
<evidence type="ECO:0000256" key="2">
    <source>
        <dbReference type="ARBA" id="ARBA00022801"/>
    </source>
</evidence>
<evidence type="ECO:0000256" key="1">
    <source>
        <dbReference type="ARBA" id="ARBA00009902"/>
    </source>
</evidence>
<keyword evidence="3" id="KW-0326">Glycosidase</keyword>
<dbReference type="GO" id="GO:0004575">
    <property type="term" value="F:sucrose alpha-glucosidase activity"/>
    <property type="evidence" value="ECO:0007669"/>
    <property type="project" value="TreeGrafter"/>
</dbReference>
<dbReference type="CDD" id="cd18622">
    <property type="entry name" value="GH32_Inu-like"/>
    <property type="match status" value="1"/>
</dbReference>
<dbReference type="EMBL" id="CP038013">
    <property type="protein sequence ID" value="QBQ07971.1"/>
    <property type="molecule type" value="Genomic_DNA"/>
</dbReference>
<dbReference type="GO" id="GO:0005737">
    <property type="term" value="C:cytoplasm"/>
    <property type="evidence" value="ECO:0007669"/>
    <property type="project" value="TreeGrafter"/>
</dbReference>
<feature type="domain" description="Glycosyl hydrolase family 32 N-terminal" evidence="5">
    <location>
        <begin position="48"/>
        <end position="358"/>
    </location>
</feature>
<name>A0A4P7AIG0_9MOLU</name>
<dbReference type="SMART" id="SM00640">
    <property type="entry name" value="Glyco_32"/>
    <property type="match status" value="1"/>
</dbReference>
<dbReference type="OrthoDB" id="387639at2"/>
<keyword evidence="4" id="KW-1133">Transmembrane helix</keyword>